<dbReference type="AlphaFoldDB" id="A0A4R5C2Z5"/>
<accession>A0A4R5C2Z5</accession>
<dbReference type="RefSeq" id="WP_132680484.1">
    <property type="nucleotide sequence ID" value="NZ_SMLA01000002.1"/>
</dbReference>
<name>A0A4R5C2Z5_9PSEU</name>
<comment type="caution">
    <text evidence="2">The sequence shown here is derived from an EMBL/GenBank/DDBJ whole genome shotgun (WGS) entry which is preliminary data.</text>
</comment>
<feature type="transmembrane region" description="Helical" evidence="1">
    <location>
        <begin position="46"/>
        <end position="64"/>
    </location>
</feature>
<evidence type="ECO:0000256" key="1">
    <source>
        <dbReference type="SAM" id="Phobius"/>
    </source>
</evidence>
<sequence>MRERLRAWWWSGPTSMRWERAVLSLYVLLWLPYFLSESQSVRFAWLAIWAIGAIVIGTGHIRALRREGKPWWHMFRRGDRDA</sequence>
<reference evidence="2 3" key="1">
    <citation type="submission" date="2019-03" db="EMBL/GenBank/DDBJ databases">
        <title>Draft genome sequences of novel Actinobacteria.</title>
        <authorList>
            <person name="Sahin N."/>
            <person name="Ay H."/>
            <person name="Saygin H."/>
        </authorList>
    </citation>
    <scope>NUCLEOTIDE SEQUENCE [LARGE SCALE GENOMIC DNA]</scope>
    <source>
        <strain evidence="2 3">5K548</strain>
    </source>
</reference>
<proteinExistence type="predicted"/>
<evidence type="ECO:0000313" key="2">
    <source>
        <dbReference type="EMBL" id="TDD92726.1"/>
    </source>
</evidence>
<keyword evidence="1" id="KW-1133">Transmembrane helix</keyword>
<gene>
    <name evidence="2" type="ORF">E1202_01715</name>
</gene>
<keyword evidence="1" id="KW-0812">Transmembrane</keyword>
<organism evidence="2 3">
    <name type="scientific">Saccharopolyspora karakumensis</name>
    <dbReference type="NCBI Taxonomy" id="2530386"/>
    <lineage>
        <taxon>Bacteria</taxon>
        <taxon>Bacillati</taxon>
        <taxon>Actinomycetota</taxon>
        <taxon>Actinomycetes</taxon>
        <taxon>Pseudonocardiales</taxon>
        <taxon>Pseudonocardiaceae</taxon>
        <taxon>Saccharopolyspora</taxon>
    </lineage>
</organism>
<evidence type="ECO:0000313" key="3">
    <source>
        <dbReference type="Proteomes" id="UP000294723"/>
    </source>
</evidence>
<keyword evidence="1" id="KW-0472">Membrane</keyword>
<dbReference type="Proteomes" id="UP000294723">
    <property type="component" value="Unassembled WGS sequence"/>
</dbReference>
<keyword evidence="3" id="KW-1185">Reference proteome</keyword>
<protein>
    <submittedName>
        <fullName evidence="2">Uncharacterized protein</fullName>
    </submittedName>
</protein>
<dbReference type="EMBL" id="SMLA01000002">
    <property type="protein sequence ID" value="TDD92726.1"/>
    <property type="molecule type" value="Genomic_DNA"/>
</dbReference>